<evidence type="ECO:0000313" key="1">
    <source>
        <dbReference type="EMBL" id="KNY27174.1"/>
    </source>
</evidence>
<name>A0A0L6JN22_9FIRM</name>
<proteinExistence type="predicted"/>
<dbReference type="EMBL" id="LGTC01000001">
    <property type="protein sequence ID" value="KNY27174.1"/>
    <property type="molecule type" value="Genomic_DNA"/>
</dbReference>
<accession>A0A0L6JN22</accession>
<dbReference type="RefSeq" id="WP_036944478.1">
    <property type="nucleotide sequence ID" value="NZ_LGTC01000001.1"/>
</dbReference>
<organism evidence="1 2">
    <name type="scientific">Pseudobacteroides cellulosolvens ATCC 35603 = DSM 2933</name>
    <dbReference type="NCBI Taxonomy" id="398512"/>
    <lineage>
        <taxon>Bacteria</taxon>
        <taxon>Bacillati</taxon>
        <taxon>Bacillota</taxon>
        <taxon>Clostridia</taxon>
        <taxon>Eubacteriales</taxon>
        <taxon>Oscillospiraceae</taxon>
        <taxon>Pseudobacteroides</taxon>
    </lineage>
</organism>
<protein>
    <submittedName>
        <fullName evidence="1">Uncharacterized protein</fullName>
    </submittedName>
</protein>
<gene>
    <name evidence="1" type="ORF">Bccel_2442</name>
</gene>
<dbReference type="Proteomes" id="UP000036923">
    <property type="component" value="Unassembled WGS sequence"/>
</dbReference>
<dbReference type="STRING" id="398512.Bccel_2442"/>
<comment type="caution">
    <text evidence="1">The sequence shown here is derived from an EMBL/GenBank/DDBJ whole genome shotgun (WGS) entry which is preliminary data.</text>
</comment>
<keyword evidence="2" id="KW-1185">Reference proteome</keyword>
<dbReference type="AlphaFoldDB" id="A0A0L6JN22"/>
<reference evidence="2" key="1">
    <citation type="submission" date="2015-07" db="EMBL/GenBank/DDBJ databases">
        <title>Near-Complete Genome Sequence of the Cellulolytic Bacterium Bacteroides (Pseudobacteroides) cellulosolvens ATCC 35603.</title>
        <authorList>
            <person name="Dassa B."/>
            <person name="Utturkar S.M."/>
            <person name="Klingeman D.M."/>
            <person name="Hurt R.A."/>
            <person name="Keller M."/>
            <person name="Xu J."/>
            <person name="Reddy Y.H.K."/>
            <person name="Borovok I."/>
            <person name="Grinberg I.R."/>
            <person name="Lamed R."/>
            <person name="Zhivin O."/>
            <person name="Bayer E.A."/>
            <person name="Brown S.D."/>
        </authorList>
    </citation>
    <scope>NUCLEOTIDE SEQUENCE [LARGE SCALE GENOMIC DNA]</scope>
    <source>
        <strain evidence="2">DSM 2933</strain>
    </source>
</reference>
<dbReference type="OrthoDB" id="9926144at2"/>
<evidence type="ECO:0000313" key="2">
    <source>
        <dbReference type="Proteomes" id="UP000036923"/>
    </source>
</evidence>
<sequence length="79" mass="9204">MTSEVDYIEIPSKGEKHYIKKIEIIEPAVWKGSYDGVLHYKDGRTKEIDISYYGDFYGIKGEDRGLFSDGVLYKYELNE</sequence>